<evidence type="ECO:0000256" key="1">
    <source>
        <dbReference type="SAM" id="Phobius"/>
    </source>
</evidence>
<evidence type="ECO:0000313" key="2">
    <source>
        <dbReference type="EMBL" id="JAA83208.1"/>
    </source>
</evidence>
<keyword evidence="1" id="KW-1133">Transmembrane helix</keyword>
<organism evidence="2">
    <name type="scientific">Pararge aegeria</name>
    <name type="common">speckled wood butterfly</name>
    <dbReference type="NCBI Taxonomy" id="116150"/>
    <lineage>
        <taxon>Eukaryota</taxon>
        <taxon>Metazoa</taxon>
        <taxon>Ecdysozoa</taxon>
        <taxon>Arthropoda</taxon>
        <taxon>Hexapoda</taxon>
        <taxon>Insecta</taxon>
        <taxon>Pterygota</taxon>
        <taxon>Neoptera</taxon>
        <taxon>Endopterygota</taxon>
        <taxon>Lepidoptera</taxon>
        <taxon>Glossata</taxon>
        <taxon>Ditrysia</taxon>
        <taxon>Papilionoidea</taxon>
        <taxon>Nymphalidae</taxon>
        <taxon>Satyrinae</taxon>
        <taxon>Satyrini</taxon>
        <taxon>Parargina</taxon>
        <taxon>Pararge</taxon>
    </lineage>
</organism>
<sequence>MRSLCFLCLLRSRSSPSIGDRDLLRCFFFLDSFLCFLDPIFFLFIFSINVLKFENKFCEYFLETLKYL</sequence>
<accession>S4P3T4</accession>
<protein>
    <submittedName>
        <fullName evidence="2">Uncharacterized protein</fullName>
    </submittedName>
</protein>
<keyword evidence="1" id="KW-0812">Transmembrane</keyword>
<feature type="transmembrane region" description="Helical" evidence="1">
    <location>
        <begin position="30"/>
        <end position="51"/>
    </location>
</feature>
<keyword evidence="1" id="KW-0472">Membrane</keyword>
<dbReference type="AlphaFoldDB" id="S4P3T4"/>
<dbReference type="EMBL" id="GAIX01009352">
    <property type="protein sequence ID" value="JAA83208.1"/>
    <property type="molecule type" value="Transcribed_RNA"/>
</dbReference>
<name>S4P3T4_9NEOP</name>
<reference evidence="2" key="1">
    <citation type="journal article" date="2013" name="BMC Genomics">
        <title>Unscrambling butterfly oogenesis.</title>
        <authorList>
            <person name="Carter J.M."/>
            <person name="Baker S.C."/>
            <person name="Pink R."/>
            <person name="Carter D.R."/>
            <person name="Collins A."/>
            <person name="Tomlin J."/>
            <person name="Gibbs M."/>
            <person name="Breuker C.J."/>
        </authorList>
    </citation>
    <scope>NUCLEOTIDE SEQUENCE</scope>
    <source>
        <tissue evidence="2">Ovary</tissue>
    </source>
</reference>
<reference evidence="2" key="2">
    <citation type="submission" date="2013-05" db="EMBL/GenBank/DDBJ databases">
        <authorList>
            <person name="Carter J.-M."/>
            <person name="Baker S.C."/>
            <person name="Pink R."/>
            <person name="Carter D.R.F."/>
            <person name="Collins A."/>
            <person name="Tomlin J."/>
            <person name="Gibbs M."/>
            <person name="Breuker C.J."/>
        </authorList>
    </citation>
    <scope>NUCLEOTIDE SEQUENCE</scope>
    <source>
        <tissue evidence="2">Ovary</tissue>
    </source>
</reference>
<proteinExistence type="predicted"/>